<dbReference type="Proteomes" id="UP001597033">
    <property type="component" value="Unassembled WGS sequence"/>
</dbReference>
<proteinExistence type="predicted"/>
<evidence type="ECO:0000313" key="2">
    <source>
        <dbReference type="Proteomes" id="UP001597033"/>
    </source>
</evidence>
<dbReference type="EMBL" id="JBHTKN010000003">
    <property type="protein sequence ID" value="MFD1042031.1"/>
    <property type="molecule type" value="Genomic_DNA"/>
</dbReference>
<protein>
    <submittedName>
        <fullName evidence="1">DUF1801 domain-containing protein</fullName>
    </submittedName>
</protein>
<dbReference type="RefSeq" id="WP_162375399.1">
    <property type="nucleotide sequence ID" value="NZ_JBHTKN010000003.1"/>
</dbReference>
<accession>A0ABW3LUB9</accession>
<name>A0ABW3LUB9_9GAMM</name>
<sequence>MASEPKTRPTAMSLDACLAGLDEARREDARQLAALMQSVTGEPPVVWGGNIVGFGQYAQRYADGRLQPWPLLGFSPKGRELSLYVMDGFTGRESLLARLGRHRIGRSCLYLRRLADASPQVLRELLEASAAALEPQRIR</sequence>
<organism evidence="1 2">
    <name type="scientific">Pseudoxanthomonas kaohsiungensis</name>
    <dbReference type="NCBI Taxonomy" id="283923"/>
    <lineage>
        <taxon>Bacteria</taxon>
        <taxon>Pseudomonadati</taxon>
        <taxon>Pseudomonadota</taxon>
        <taxon>Gammaproteobacteria</taxon>
        <taxon>Lysobacterales</taxon>
        <taxon>Lysobacteraceae</taxon>
        <taxon>Pseudoxanthomonas</taxon>
    </lineage>
</organism>
<keyword evidence="2" id="KW-1185">Reference proteome</keyword>
<comment type="caution">
    <text evidence="1">The sequence shown here is derived from an EMBL/GenBank/DDBJ whole genome shotgun (WGS) entry which is preliminary data.</text>
</comment>
<evidence type="ECO:0000313" key="1">
    <source>
        <dbReference type="EMBL" id="MFD1042031.1"/>
    </source>
</evidence>
<gene>
    <name evidence="1" type="ORF">ACFQ2N_06700</name>
</gene>
<reference evidence="2" key="1">
    <citation type="journal article" date="2019" name="Int. J. Syst. Evol. Microbiol.">
        <title>The Global Catalogue of Microorganisms (GCM) 10K type strain sequencing project: providing services to taxonomists for standard genome sequencing and annotation.</title>
        <authorList>
            <consortium name="The Broad Institute Genomics Platform"/>
            <consortium name="The Broad Institute Genome Sequencing Center for Infectious Disease"/>
            <person name="Wu L."/>
            <person name="Ma J."/>
        </authorList>
    </citation>
    <scope>NUCLEOTIDE SEQUENCE [LARGE SCALE GENOMIC DNA]</scope>
    <source>
        <strain evidence="2">CCUG 55854</strain>
    </source>
</reference>